<dbReference type="GeneID" id="106771191"/>
<dbReference type="RefSeq" id="XP_014512604.1">
    <property type="nucleotide sequence ID" value="XM_014657118.2"/>
</dbReference>
<proteinExistence type="predicted"/>
<dbReference type="InterPro" id="IPR056453">
    <property type="entry name" value="HTH_DNAJC9"/>
</dbReference>
<dbReference type="SMART" id="SM00271">
    <property type="entry name" value="DnaJ"/>
    <property type="match status" value="1"/>
</dbReference>
<feature type="region of interest" description="Disordered" evidence="1">
    <location>
        <begin position="199"/>
        <end position="275"/>
    </location>
</feature>
<accession>A0A1S3V379</accession>
<dbReference type="Pfam" id="PF23302">
    <property type="entry name" value="HTH_DNAJC9"/>
    <property type="match status" value="1"/>
</dbReference>
<dbReference type="PANTHER" id="PTHR44916:SF3">
    <property type="entry name" value="CHAPERONE DNAJ DOMAIN PROTEIN"/>
    <property type="match status" value="1"/>
</dbReference>
<evidence type="ECO:0000259" key="2">
    <source>
        <dbReference type="PROSITE" id="PS50076"/>
    </source>
</evidence>
<feature type="compositionally biased region" description="Basic residues" evidence="1">
    <location>
        <begin position="263"/>
        <end position="275"/>
    </location>
</feature>
<gene>
    <name evidence="4" type="primary">LOC106771191</name>
</gene>
<dbReference type="PRINTS" id="PR00625">
    <property type="entry name" value="JDOMAIN"/>
</dbReference>
<feature type="domain" description="J" evidence="2">
    <location>
        <begin position="26"/>
        <end position="91"/>
    </location>
</feature>
<dbReference type="CDD" id="cd06257">
    <property type="entry name" value="DnaJ"/>
    <property type="match status" value="1"/>
</dbReference>
<evidence type="ECO:0000313" key="3">
    <source>
        <dbReference type="Proteomes" id="UP000087766"/>
    </source>
</evidence>
<dbReference type="InterPro" id="IPR001623">
    <property type="entry name" value="DnaJ_domain"/>
</dbReference>
<dbReference type="AlphaFoldDB" id="A0A1S3V379"/>
<dbReference type="SUPFAM" id="SSF46565">
    <property type="entry name" value="Chaperone J-domain"/>
    <property type="match status" value="1"/>
</dbReference>
<organism evidence="3 4">
    <name type="scientific">Vigna radiata var. radiata</name>
    <name type="common">Mung bean</name>
    <name type="synonym">Phaseolus aureus</name>
    <dbReference type="NCBI Taxonomy" id="3916"/>
    <lineage>
        <taxon>Eukaryota</taxon>
        <taxon>Viridiplantae</taxon>
        <taxon>Streptophyta</taxon>
        <taxon>Embryophyta</taxon>
        <taxon>Tracheophyta</taxon>
        <taxon>Spermatophyta</taxon>
        <taxon>Magnoliopsida</taxon>
        <taxon>eudicotyledons</taxon>
        <taxon>Gunneridae</taxon>
        <taxon>Pentapetalae</taxon>
        <taxon>rosids</taxon>
        <taxon>fabids</taxon>
        <taxon>Fabales</taxon>
        <taxon>Fabaceae</taxon>
        <taxon>Papilionoideae</taxon>
        <taxon>50 kb inversion clade</taxon>
        <taxon>NPAAA clade</taxon>
        <taxon>indigoferoid/millettioid clade</taxon>
        <taxon>Phaseoleae</taxon>
        <taxon>Vigna</taxon>
    </lineage>
</organism>
<dbReference type="OrthoDB" id="445556at2759"/>
<reference evidence="4" key="2">
    <citation type="submission" date="2025-08" db="UniProtKB">
        <authorList>
            <consortium name="RefSeq"/>
        </authorList>
    </citation>
    <scope>IDENTIFICATION</scope>
    <source>
        <tissue evidence="4">Leaf</tissue>
    </source>
</reference>
<dbReference type="PROSITE" id="PS50076">
    <property type="entry name" value="DNAJ_2"/>
    <property type="match status" value="1"/>
</dbReference>
<dbReference type="Gene3D" id="1.10.287.110">
    <property type="entry name" value="DnaJ domain"/>
    <property type="match status" value="1"/>
</dbReference>
<sequence>MGKKRSRVLEDDEEFETHSSDQNEHTLYQVLGVERTASQQEIKKAYYKLALKLHPDKNPGDEEAKAKFQQLQHVISILGDEEKRAVYDQTGCIDDAELAGDVVQNLKEYFRAMYKKVTETDIEEFEANYRGSDSEKNDLIDLYKKYKGKMNRLFHSMLCSDPKLDSHRFKDILDETIAAGELKETKAYKKWAKKLSEIKPPTSPIRRSSKKQSETDLGAIISQRQHERKHRLNSMFSSLISKYGGDQMPEPSEEEFEAAQRKLEKRRSSKKSKQR</sequence>
<feature type="region of interest" description="Disordered" evidence="1">
    <location>
        <begin position="1"/>
        <end position="22"/>
    </location>
</feature>
<protein>
    <submittedName>
        <fullName evidence="4">Chaperone protein dnaJ 6 isoform X2</fullName>
    </submittedName>
</protein>
<dbReference type="InterPro" id="IPR042977">
    <property type="entry name" value="AtJ6-like"/>
</dbReference>
<evidence type="ECO:0000256" key="1">
    <source>
        <dbReference type="SAM" id="MobiDB-lite"/>
    </source>
</evidence>
<dbReference type="PANTHER" id="PTHR44916">
    <property type="entry name" value="CHAPERONE DNAJ-DOMAIN SUPERFAMILY PROTEIN-RELATED"/>
    <property type="match status" value="1"/>
</dbReference>
<reference evidence="3" key="1">
    <citation type="journal article" date="2014" name="Nat. Commun.">
        <title>Genome sequence of mungbean and insights into evolution within Vigna species.</title>
        <authorList>
            <person name="Kang Y.J."/>
            <person name="Kim S.K."/>
            <person name="Kim M.Y."/>
            <person name="Lestari P."/>
            <person name="Kim K.H."/>
            <person name="Ha B.K."/>
            <person name="Jun T.H."/>
            <person name="Hwang W.J."/>
            <person name="Lee T."/>
            <person name="Lee J."/>
            <person name="Shim S."/>
            <person name="Yoon M.Y."/>
            <person name="Jang Y.E."/>
            <person name="Han K.S."/>
            <person name="Taeprayoon P."/>
            <person name="Yoon N."/>
            <person name="Somta P."/>
            <person name="Tanya P."/>
            <person name="Kim K.S."/>
            <person name="Gwag J.G."/>
            <person name="Moon J.K."/>
            <person name="Lee Y.H."/>
            <person name="Park B.S."/>
            <person name="Bombarely A."/>
            <person name="Doyle J.J."/>
            <person name="Jackson S.A."/>
            <person name="Schafleitner R."/>
            <person name="Srinives P."/>
            <person name="Varshney R.K."/>
            <person name="Lee S.H."/>
        </authorList>
    </citation>
    <scope>NUCLEOTIDE SEQUENCE [LARGE SCALE GENOMIC DNA]</scope>
    <source>
        <strain evidence="3">cv. VC1973A</strain>
    </source>
</reference>
<evidence type="ECO:0000313" key="4">
    <source>
        <dbReference type="RefSeq" id="XP_014512604.1"/>
    </source>
</evidence>
<dbReference type="InterPro" id="IPR036869">
    <property type="entry name" value="J_dom_sf"/>
</dbReference>
<dbReference type="Pfam" id="PF00226">
    <property type="entry name" value="DnaJ"/>
    <property type="match status" value="1"/>
</dbReference>
<dbReference type="Proteomes" id="UP000087766">
    <property type="component" value="Chromosome 8"/>
</dbReference>
<keyword evidence="3" id="KW-1185">Reference proteome</keyword>
<name>A0A1S3V379_VIGRR</name>